<dbReference type="EC" id="3.1.3.16" evidence="1"/>
<dbReference type="GO" id="GO:0004722">
    <property type="term" value="F:protein serine/threonine phosphatase activity"/>
    <property type="evidence" value="ECO:0007669"/>
    <property type="project" value="UniProtKB-EC"/>
</dbReference>
<dbReference type="CDD" id="cd00143">
    <property type="entry name" value="PP2Cc"/>
    <property type="match status" value="1"/>
</dbReference>
<proteinExistence type="inferred from homology"/>
<evidence type="ECO:0000313" key="3">
    <source>
        <dbReference type="EMBL" id="CAL0303696.1"/>
    </source>
</evidence>
<comment type="cofactor">
    <cofactor evidence="1">
        <name>Mg(2+)</name>
        <dbReference type="ChEBI" id="CHEBI:18420"/>
    </cofactor>
</comment>
<organism evidence="3 4">
    <name type="scientific">Lupinus luteus</name>
    <name type="common">European yellow lupine</name>
    <dbReference type="NCBI Taxonomy" id="3873"/>
    <lineage>
        <taxon>Eukaryota</taxon>
        <taxon>Viridiplantae</taxon>
        <taxon>Streptophyta</taxon>
        <taxon>Embryophyta</taxon>
        <taxon>Tracheophyta</taxon>
        <taxon>Spermatophyta</taxon>
        <taxon>Magnoliopsida</taxon>
        <taxon>eudicotyledons</taxon>
        <taxon>Gunneridae</taxon>
        <taxon>Pentapetalae</taxon>
        <taxon>rosids</taxon>
        <taxon>fabids</taxon>
        <taxon>Fabales</taxon>
        <taxon>Fabaceae</taxon>
        <taxon>Papilionoideae</taxon>
        <taxon>50 kb inversion clade</taxon>
        <taxon>genistoids sensu lato</taxon>
        <taxon>core genistoids</taxon>
        <taxon>Genisteae</taxon>
        <taxon>Lupinus</taxon>
    </lineage>
</organism>
<keyword evidence="1" id="KW-0460">Magnesium</keyword>
<dbReference type="Proteomes" id="UP001497480">
    <property type="component" value="Unassembled WGS sequence"/>
</dbReference>
<dbReference type="PROSITE" id="PS51746">
    <property type="entry name" value="PPM_2"/>
    <property type="match status" value="1"/>
</dbReference>
<protein>
    <recommendedName>
        <fullName evidence="1">Protein phosphatase</fullName>
        <ecNumber evidence="1">3.1.3.16</ecNumber>
    </recommendedName>
</protein>
<evidence type="ECO:0000313" key="4">
    <source>
        <dbReference type="Proteomes" id="UP001497480"/>
    </source>
</evidence>
<dbReference type="SUPFAM" id="SSF81606">
    <property type="entry name" value="PP2C-like"/>
    <property type="match status" value="1"/>
</dbReference>
<dbReference type="GO" id="GO:0046872">
    <property type="term" value="F:metal ion binding"/>
    <property type="evidence" value="ECO:0007669"/>
    <property type="project" value="UniProtKB-UniRule"/>
</dbReference>
<comment type="cofactor">
    <cofactor evidence="1">
        <name>Mn(2+)</name>
        <dbReference type="ChEBI" id="CHEBI:29035"/>
    </cofactor>
</comment>
<dbReference type="PANTHER" id="PTHR12320:SF81">
    <property type="entry name" value="PROTEIN PHOSPHATASE 2C 23-RELATED"/>
    <property type="match status" value="1"/>
</dbReference>
<comment type="similarity">
    <text evidence="1">Belongs to the PP2C family.</text>
</comment>
<dbReference type="InterPro" id="IPR036457">
    <property type="entry name" value="PPM-type-like_dom_sf"/>
</dbReference>
<dbReference type="InterPro" id="IPR039123">
    <property type="entry name" value="PPTC7"/>
</dbReference>
<keyword evidence="1" id="KW-0904">Protein phosphatase</keyword>
<dbReference type="SMART" id="SM00331">
    <property type="entry name" value="PP2C_SIG"/>
    <property type="match status" value="1"/>
</dbReference>
<gene>
    <name evidence="3" type="ORF">LLUT_LOCUS4756</name>
</gene>
<comment type="catalytic activity">
    <reaction evidence="1">
        <text>O-phospho-L-seryl-[protein] + H2O = L-seryl-[protein] + phosphate</text>
        <dbReference type="Rhea" id="RHEA:20629"/>
        <dbReference type="Rhea" id="RHEA-COMP:9863"/>
        <dbReference type="Rhea" id="RHEA-COMP:11604"/>
        <dbReference type="ChEBI" id="CHEBI:15377"/>
        <dbReference type="ChEBI" id="CHEBI:29999"/>
        <dbReference type="ChEBI" id="CHEBI:43474"/>
        <dbReference type="ChEBI" id="CHEBI:83421"/>
        <dbReference type="EC" id="3.1.3.16"/>
    </reaction>
</comment>
<dbReference type="AlphaFoldDB" id="A0AAV1W384"/>
<evidence type="ECO:0000259" key="2">
    <source>
        <dbReference type="PROSITE" id="PS51746"/>
    </source>
</evidence>
<comment type="catalytic activity">
    <reaction evidence="1">
        <text>O-phospho-L-threonyl-[protein] + H2O = L-threonyl-[protein] + phosphate</text>
        <dbReference type="Rhea" id="RHEA:47004"/>
        <dbReference type="Rhea" id="RHEA-COMP:11060"/>
        <dbReference type="Rhea" id="RHEA-COMP:11605"/>
        <dbReference type="ChEBI" id="CHEBI:15377"/>
        <dbReference type="ChEBI" id="CHEBI:30013"/>
        <dbReference type="ChEBI" id="CHEBI:43474"/>
        <dbReference type="ChEBI" id="CHEBI:61977"/>
        <dbReference type="EC" id="3.1.3.16"/>
    </reaction>
</comment>
<name>A0AAV1W384_LUPLU</name>
<evidence type="ECO:0000256" key="1">
    <source>
        <dbReference type="RuleBase" id="RU366020"/>
    </source>
</evidence>
<keyword evidence="1" id="KW-0378">Hydrolase</keyword>
<keyword evidence="4" id="KW-1185">Reference proteome</keyword>
<reference evidence="3 4" key="1">
    <citation type="submission" date="2024-03" db="EMBL/GenBank/DDBJ databases">
        <authorList>
            <person name="Martinez-Hernandez J."/>
        </authorList>
    </citation>
    <scope>NUCLEOTIDE SEQUENCE [LARGE SCALE GENOMIC DNA]</scope>
</reference>
<dbReference type="SMART" id="SM00332">
    <property type="entry name" value="PP2Cc"/>
    <property type="match status" value="1"/>
</dbReference>
<sequence>MMMMIVPESNAGHAGEIIEELQNVAAERKLKMIVRGHYIPKGDPERPIGEDAFFILEEEQTIGVADGVGGWSVHGIDAGDYARELMKNAMKAIETEPKGLVDPKSVLNKAFLSTKSQGSSTASIVTLKNNMLHGVNVGDSRLRLFRKNSLFYESPIQQHKFNKPYQLGNHESSDKPNVADEYQVSVKDGDIVVMGSDGLWDNVYPNEIVETLWQNSLGGMLDIQGLATFIAKLAFNKSKQTDIATPFSVAAQEAGYTNTGGKIDDITVFVAYIDFV</sequence>
<keyword evidence="1" id="KW-0479">Metal-binding</keyword>
<keyword evidence="1" id="KW-0464">Manganese</keyword>
<feature type="domain" description="PPM-type phosphatase" evidence="2">
    <location>
        <begin position="34"/>
        <end position="273"/>
    </location>
</feature>
<dbReference type="EMBL" id="CAXHTB010000003">
    <property type="protein sequence ID" value="CAL0303696.1"/>
    <property type="molecule type" value="Genomic_DNA"/>
</dbReference>
<dbReference type="InterPro" id="IPR001932">
    <property type="entry name" value="PPM-type_phosphatase-like_dom"/>
</dbReference>
<comment type="caution">
    <text evidence="3">The sequence shown here is derived from an EMBL/GenBank/DDBJ whole genome shotgun (WGS) entry which is preliminary data.</text>
</comment>
<dbReference type="PANTHER" id="PTHR12320">
    <property type="entry name" value="PROTEIN PHOSPHATASE 2C"/>
    <property type="match status" value="1"/>
</dbReference>
<accession>A0AAV1W384</accession>
<dbReference type="Gene3D" id="3.60.40.10">
    <property type="entry name" value="PPM-type phosphatase domain"/>
    <property type="match status" value="2"/>
</dbReference>